<evidence type="ECO:0000313" key="4">
    <source>
        <dbReference type="Proteomes" id="UP000182248"/>
    </source>
</evidence>
<gene>
    <name evidence="3" type="ORF">SAMN02927921_03812</name>
</gene>
<proteinExistence type="predicted"/>
<dbReference type="OrthoDB" id="1420916at2"/>
<dbReference type="GO" id="GO:0005886">
    <property type="term" value="C:plasma membrane"/>
    <property type="evidence" value="ECO:0007669"/>
    <property type="project" value="InterPro"/>
</dbReference>
<keyword evidence="1" id="KW-0472">Membrane</keyword>
<evidence type="ECO:0000313" key="3">
    <source>
        <dbReference type="EMBL" id="SFW73660.1"/>
    </source>
</evidence>
<reference evidence="3 4" key="1">
    <citation type="submission" date="2016-11" db="EMBL/GenBank/DDBJ databases">
        <authorList>
            <person name="Jaros S."/>
            <person name="Januszkiewicz K."/>
            <person name="Wedrychowicz H."/>
        </authorList>
    </citation>
    <scope>NUCLEOTIDE SEQUENCE [LARGE SCALE GENOMIC DNA]</scope>
    <source>
        <strain evidence="3 4">CGMCC 1.12145</strain>
    </source>
</reference>
<feature type="domain" description="Anti-sigma K factor RskA C-terminal" evidence="2">
    <location>
        <begin position="104"/>
        <end position="238"/>
    </location>
</feature>
<keyword evidence="1" id="KW-0812">Transmembrane</keyword>
<dbReference type="Pfam" id="PF10099">
    <property type="entry name" value="RskA_C"/>
    <property type="match status" value="1"/>
</dbReference>
<evidence type="ECO:0000259" key="2">
    <source>
        <dbReference type="Pfam" id="PF10099"/>
    </source>
</evidence>
<keyword evidence="4" id="KW-1185">Reference proteome</keyword>
<dbReference type="PANTHER" id="PTHR37461">
    <property type="entry name" value="ANTI-SIGMA-K FACTOR RSKA"/>
    <property type="match status" value="1"/>
</dbReference>
<name>A0A1K1RPC6_9FLAO</name>
<dbReference type="Proteomes" id="UP000182248">
    <property type="component" value="Unassembled WGS sequence"/>
</dbReference>
<sequence>MNNDIKSILESDMLERYLIGCTSAGENRIIEESICRYPEIRQKYKEMQEDLENYTRSFSKPAPSQVKKNLMRTIRKEKKQGKSWYLNAAAVIAIVFCTSTVVLLYQNRQLLYKNGLVNEEIASLKSDILNTNSKLDDVKNQFLLLNNPKTEKYILKGNRRAKNLKTVAYIDPVEKLSMINIVSLPELPGEQVFQMWAEIDGKMVSLGVLENAQNKLLSIPFKEGAKSYNITIEPKGGNIIATEDNVVASIYLR</sequence>
<accession>A0A1K1RPC6</accession>
<dbReference type="PANTHER" id="PTHR37461:SF1">
    <property type="entry name" value="ANTI-SIGMA-K FACTOR RSKA"/>
    <property type="match status" value="1"/>
</dbReference>
<protein>
    <submittedName>
        <fullName evidence="3">Anti-sigma-K factor RskA</fullName>
    </submittedName>
</protein>
<dbReference type="InterPro" id="IPR018764">
    <property type="entry name" value="RskA_C"/>
</dbReference>
<dbReference type="AlphaFoldDB" id="A0A1K1RPC6"/>
<dbReference type="EMBL" id="FPJE01000030">
    <property type="protein sequence ID" value="SFW73660.1"/>
    <property type="molecule type" value="Genomic_DNA"/>
</dbReference>
<dbReference type="RefSeq" id="WP_072319047.1">
    <property type="nucleotide sequence ID" value="NZ_FPJE01000030.1"/>
</dbReference>
<dbReference type="STRING" id="1150368.SAMN02927921_03812"/>
<keyword evidence="1" id="KW-1133">Transmembrane helix</keyword>
<dbReference type="GO" id="GO:0016989">
    <property type="term" value="F:sigma factor antagonist activity"/>
    <property type="evidence" value="ECO:0007669"/>
    <property type="project" value="TreeGrafter"/>
</dbReference>
<feature type="transmembrane region" description="Helical" evidence="1">
    <location>
        <begin position="84"/>
        <end position="105"/>
    </location>
</feature>
<organism evidence="3 4">
    <name type="scientific">Sinomicrobium oceani</name>
    <dbReference type="NCBI Taxonomy" id="1150368"/>
    <lineage>
        <taxon>Bacteria</taxon>
        <taxon>Pseudomonadati</taxon>
        <taxon>Bacteroidota</taxon>
        <taxon>Flavobacteriia</taxon>
        <taxon>Flavobacteriales</taxon>
        <taxon>Flavobacteriaceae</taxon>
        <taxon>Sinomicrobium</taxon>
    </lineage>
</organism>
<dbReference type="GO" id="GO:0006417">
    <property type="term" value="P:regulation of translation"/>
    <property type="evidence" value="ECO:0007669"/>
    <property type="project" value="TreeGrafter"/>
</dbReference>
<evidence type="ECO:0000256" key="1">
    <source>
        <dbReference type="SAM" id="Phobius"/>
    </source>
</evidence>
<dbReference type="InterPro" id="IPR051474">
    <property type="entry name" value="Anti-sigma-K/W_factor"/>
</dbReference>